<dbReference type="EMBL" id="CM029039">
    <property type="protein sequence ID" value="KAG2641550.1"/>
    <property type="molecule type" value="Genomic_DNA"/>
</dbReference>
<dbReference type="AlphaFoldDB" id="A0A8T0W2A0"/>
<comment type="caution">
    <text evidence="1">The sequence shown here is derived from an EMBL/GenBank/DDBJ whole genome shotgun (WGS) entry which is preliminary data.</text>
</comment>
<organism evidence="1 2">
    <name type="scientific">Panicum virgatum</name>
    <name type="common">Blackwell switchgrass</name>
    <dbReference type="NCBI Taxonomy" id="38727"/>
    <lineage>
        <taxon>Eukaryota</taxon>
        <taxon>Viridiplantae</taxon>
        <taxon>Streptophyta</taxon>
        <taxon>Embryophyta</taxon>
        <taxon>Tracheophyta</taxon>
        <taxon>Spermatophyta</taxon>
        <taxon>Magnoliopsida</taxon>
        <taxon>Liliopsida</taxon>
        <taxon>Poales</taxon>
        <taxon>Poaceae</taxon>
        <taxon>PACMAD clade</taxon>
        <taxon>Panicoideae</taxon>
        <taxon>Panicodae</taxon>
        <taxon>Paniceae</taxon>
        <taxon>Panicinae</taxon>
        <taxon>Panicum</taxon>
        <taxon>Panicum sect. Hiantes</taxon>
    </lineage>
</organism>
<dbReference type="Proteomes" id="UP000823388">
    <property type="component" value="Chromosome 2K"/>
</dbReference>
<proteinExistence type="predicted"/>
<protein>
    <submittedName>
        <fullName evidence="1">Uncharacterized protein</fullName>
    </submittedName>
</protein>
<evidence type="ECO:0000313" key="1">
    <source>
        <dbReference type="EMBL" id="KAG2641550.1"/>
    </source>
</evidence>
<keyword evidence="2" id="KW-1185">Reference proteome</keyword>
<name>A0A8T0W2A0_PANVG</name>
<evidence type="ECO:0000313" key="2">
    <source>
        <dbReference type="Proteomes" id="UP000823388"/>
    </source>
</evidence>
<accession>A0A8T0W2A0</accession>
<reference evidence="1" key="1">
    <citation type="submission" date="2020-05" db="EMBL/GenBank/DDBJ databases">
        <title>WGS assembly of Panicum virgatum.</title>
        <authorList>
            <person name="Lovell J.T."/>
            <person name="Jenkins J."/>
            <person name="Shu S."/>
            <person name="Juenger T.E."/>
            <person name="Schmutz J."/>
        </authorList>
    </citation>
    <scope>NUCLEOTIDE SEQUENCE</scope>
    <source>
        <strain evidence="1">AP13</strain>
    </source>
</reference>
<gene>
    <name evidence="1" type="ORF">PVAP13_2KG246000</name>
</gene>
<sequence length="130" mass="13138">MAVLCAAVLSAEVVPAPLAYLRGGMFSPGCAGVVEAARPWWSALLRPFLHYADSCSGVDGGVVRSLYRSSGSGGAGGGRPRRRRIFLVSTTAGLLLFGKGVQGGPGYEFLALGVGVLAGGGEPPSCGISR</sequence>